<evidence type="ECO:0000313" key="3">
    <source>
        <dbReference type="Proteomes" id="UP000015453"/>
    </source>
</evidence>
<gene>
    <name evidence="2" type="ORF">M569_02530</name>
</gene>
<dbReference type="OrthoDB" id="534175at2759"/>
<proteinExistence type="predicted"/>
<feature type="transmembrane region" description="Helical" evidence="1">
    <location>
        <begin position="95"/>
        <end position="113"/>
    </location>
</feature>
<sequence length="142" mass="15462">MALVFSAPTIVVFNGMRTRCPSTSRRTCFSSSPVRCAGQSGLLRVIQTVWKVGRSGIEGGTNLVPDAIPRPIARISVTVVVLALALFVLKSFLSTLFFALAVMGLSYFAFLALNKDEVGPKEKSTSVEDSLEEARKIMEKYK</sequence>
<reference evidence="2 3" key="1">
    <citation type="journal article" date="2013" name="BMC Genomics">
        <title>The miniature genome of a carnivorous plant Genlisea aurea contains a low number of genes and short non-coding sequences.</title>
        <authorList>
            <person name="Leushkin E.V."/>
            <person name="Sutormin R.A."/>
            <person name="Nabieva E.R."/>
            <person name="Penin A.A."/>
            <person name="Kondrashov A.S."/>
            <person name="Logacheva M.D."/>
        </authorList>
    </citation>
    <scope>NUCLEOTIDE SEQUENCE [LARGE SCALE GENOMIC DNA]</scope>
</reference>
<dbReference type="PANTHER" id="PTHR36777">
    <property type="entry name" value="EXPRESSED PROTEIN"/>
    <property type="match status" value="1"/>
</dbReference>
<keyword evidence="1" id="KW-0812">Transmembrane</keyword>
<dbReference type="EMBL" id="AUSU01000924">
    <property type="protein sequence ID" value="EPS72222.1"/>
    <property type="molecule type" value="Genomic_DNA"/>
</dbReference>
<name>S8EHP4_9LAMI</name>
<dbReference type="Proteomes" id="UP000015453">
    <property type="component" value="Unassembled WGS sequence"/>
</dbReference>
<keyword evidence="1" id="KW-0472">Membrane</keyword>
<dbReference type="AlphaFoldDB" id="S8EHP4"/>
<evidence type="ECO:0000256" key="1">
    <source>
        <dbReference type="SAM" id="Phobius"/>
    </source>
</evidence>
<comment type="caution">
    <text evidence="2">The sequence shown here is derived from an EMBL/GenBank/DDBJ whole genome shotgun (WGS) entry which is preliminary data.</text>
</comment>
<dbReference type="PANTHER" id="PTHR36777:SF2">
    <property type="entry name" value="EXPRESSED PROTEIN"/>
    <property type="match status" value="1"/>
</dbReference>
<protein>
    <submittedName>
        <fullName evidence="2">Uncharacterized protein</fullName>
    </submittedName>
</protein>
<evidence type="ECO:0000313" key="2">
    <source>
        <dbReference type="EMBL" id="EPS72222.1"/>
    </source>
</evidence>
<keyword evidence="1" id="KW-1133">Transmembrane helix</keyword>
<keyword evidence="3" id="KW-1185">Reference proteome</keyword>
<accession>S8EHP4</accession>
<organism evidence="2 3">
    <name type="scientific">Genlisea aurea</name>
    <dbReference type="NCBI Taxonomy" id="192259"/>
    <lineage>
        <taxon>Eukaryota</taxon>
        <taxon>Viridiplantae</taxon>
        <taxon>Streptophyta</taxon>
        <taxon>Embryophyta</taxon>
        <taxon>Tracheophyta</taxon>
        <taxon>Spermatophyta</taxon>
        <taxon>Magnoliopsida</taxon>
        <taxon>eudicotyledons</taxon>
        <taxon>Gunneridae</taxon>
        <taxon>Pentapetalae</taxon>
        <taxon>asterids</taxon>
        <taxon>lamiids</taxon>
        <taxon>Lamiales</taxon>
        <taxon>Lentibulariaceae</taxon>
        <taxon>Genlisea</taxon>
    </lineage>
</organism>